<keyword evidence="8" id="KW-0206">Cytoskeleton</keyword>
<keyword evidence="14" id="KW-1185">Reference proteome</keyword>
<evidence type="ECO:0000256" key="11">
    <source>
        <dbReference type="SAM" id="MobiDB-lite"/>
    </source>
</evidence>
<dbReference type="GO" id="GO:0072686">
    <property type="term" value="C:mitotic spindle"/>
    <property type="evidence" value="ECO:0007669"/>
    <property type="project" value="TreeGrafter"/>
</dbReference>
<organism evidence="13 14">
    <name type="scientific">Chloebia gouldiae</name>
    <name type="common">Gouldian finch</name>
    <name type="synonym">Erythrura gouldiae</name>
    <dbReference type="NCBI Taxonomy" id="44316"/>
    <lineage>
        <taxon>Eukaryota</taxon>
        <taxon>Metazoa</taxon>
        <taxon>Chordata</taxon>
        <taxon>Craniata</taxon>
        <taxon>Vertebrata</taxon>
        <taxon>Euteleostomi</taxon>
        <taxon>Archelosauria</taxon>
        <taxon>Archosauria</taxon>
        <taxon>Dinosauria</taxon>
        <taxon>Saurischia</taxon>
        <taxon>Theropoda</taxon>
        <taxon>Coelurosauria</taxon>
        <taxon>Aves</taxon>
        <taxon>Neognathae</taxon>
        <taxon>Neoaves</taxon>
        <taxon>Telluraves</taxon>
        <taxon>Australaves</taxon>
        <taxon>Passeriformes</taxon>
        <taxon>Passeroidea</taxon>
        <taxon>Passeridae</taxon>
        <taxon>Chloebia</taxon>
    </lineage>
</organism>
<dbReference type="GO" id="GO:0051225">
    <property type="term" value="P:spindle assembly"/>
    <property type="evidence" value="ECO:0007669"/>
    <property type="project" value="InterPro"/>
</dbReference>
<dbReference type="GO" id="GO:0031023">
    <property type="term" value="P:microtubule organizing center organization"/>
    <property type="evidence" value="ECO:0007669"/>
    <property type="project" value="TreeGrafter"/>
</dbReference>
<dbReference type="GO" id="GO:0051301">
    <property type="term" value="P:cell division"/>
    <property type="evidence" value="ECO:0007669"/>
    <property type="project" value="UniProtKB-KW"/>
</dbReference>
<feature type="coiled-coil region" evidence="10">
    <location>
        <begin position="632"/>
        <end position="659"/>
    </location>
</feature>
<keyword evidence="9" id="KW-0131">Cell cycle</keyword>
<keyword evidence="6" id="KW-0498">Mitosis</keyword>
<evidence type="ECO:0000259" key="12">
    <source>
        <dbReference type="Pfam" id="PF14932"/>
    </source>
</evidence>
<dbReference type="EMBL" id="QUSF01000005">
    <property type="protein sequence ID" value="RLW09161.1"/>
    <property type="molecule type" value="Genomic_DNA"/>
</dbReference>
<keyword evidence="4" id="KW-0132">Cell division</keyword>
<dbReference type="InterPro" id="IPR026206">
    <property type="entry name" value="HAUS3"/>
</dbReference>
<sequence length="721" mass="82003">GRGHRARGGRFERRALPRTFPEPPLSLPRTSCRRPVPSLSPFLTPLSLPSAFPLLSLSPRRGSLQPSRHFPPRSAPLEPPLRRSRALGIPKLIICLLGNRKAANSHFFCGKDFVETLKKIGYPKADELNGDDFDWMFESSEDNSFLEWFCGNINGQHVVSEEELQDFDNLLQCGKPVLEGNALDEVLKTLEPMGSTNSSQEEDREEVEKLEDELQDLQKLKNLQIHRHNKLQLLVATNSHLLQTFQSREEEALKYWKEGLEVFTAANNKLDNELQSLIAAVKEFASFFTASDSEQGLDEHPRFFSLLSLDKYLSVEDQNTAALTSHIKKLLYEGMPKCTENSHEGSFQLEDLIKQVPFDEPNDFCEERQEIARLQAAYICGQNQLIQLQAEEEGMNAAIQCAESLLQSLDKDIGQEENTDAKISSLSAEISAIKQDIAQINNEELLPLLKKKAQLLTAPVVKEYLDHQIARQDCYAAIQDKIGRHLIRQKTSFELIQLAFEMELKKHQEISCQLENLVESLKQSTDELQQRLQLIAERSEQAKPRSTISSEDGLSCRLYQLLEGGSKKQQLFKTYKSLEQMAQKLKQDCARVEDELAASAQEQSLLLSSLEGEVDALHGALYGGTNQLQLRSPELNEQFHQLEVDLEELNRLLKDLVADLKSKRSFLESNRLLQMERDLYVYFFKDEEQLKEMVEKLEQQSQAKASGLEDENFRTSAVLNV</sequence>
<protein>
    <recommendedName>
        <fullName evidence="12">HAUS augmin-like complex subunit 3 N-terminal domain-containing protein</fullName>
    </recommendedName>
</protein>
<feature type="coiled-coil region" evidence="10">
    <location>
        <begin position="568"/>
        <end position="602"/>
    </location>
</feature>
<feature type="coiled-coil region" evidence="10">
    <location>
        <begin position="507"/>
        <end position="538"/>
    </location>
</feature>
<comment type="subcellular location">
    <subcellularLocation>
        <location evidence="1">Cytoplasm</location>
        <location evidence="1">Cytoskeleton</location>
        <location evidence="1">Spindle</location>
    </subcellularLocation>
</comment>
<dbReference type="InterPro" id="IPR032733">
    <property type="entry name" value="HAUS3_N"/>
</dbReference>
<evidence type="ECO:0000313" key="14">
    <source>
        <dbReference type="Proteomes" id="UP000276834"/>
    </source>
</evidence>
<feature type="coiled-coil region" evidence="10">
    <location>
        <begin position="197"/>
        <end position="227"/>
    </location>
</feature>
<evidence type="ECO:0000256" key="6">
    <source>
        <dbReference type="ARBA" id="ARBA00022776"/>
    </source>
</evidence>
<comment type="caution">
    <text evidence="13">The sequence shown here is derived from an EMBL/GenBank/DDBJ whole genome shotgun (WGS) entry which is preliminary data.</text>
</comment>
<evidence type="ECO:0000256" key="9">
    <source>
        <dbReference type="ARBA" id="ARBA00023306"/>
    </source>
</evidence>
<dbReference type="GO" id="GO:0070652">
    <property type="term" value="C:HAUS complex"/>
    <property type="evidence" value="ECO:0007669"/>
    <property type="project" value="InterPro"/>
</dbReference>
<keyword evidence="7 10" id="KW-0175">Coiled coil</keyword>
<name>A0A3L8SUK6_CHLGU</name>
<accession>A0A3L8SUK6</accession>
<evidence type="ECO:0000256" key="5">
    <source>
        <dbReference type="ARBA" id="ARBA00022701"/>
    </source>
</evidence>
<feature type="domain" description="HAUS augmin-like complex subunit 3 N-terminal" evidence="12">
    <location>
        <begin position="135"/>
        <end position="391"/>
    </location>
</feature>
<evidence type="ECO:0000256" key="3">
    <source>
        <dbReference type="ARBA" id="ARBA00022490"/>
    </source>
</evidence>
<keyword evidence="5" id="KW-0493">Microtubule</keyword>
<evidence type="ECO:0000313" key="13">
    <source>
        <dbReference type="EMBL" id="RLW09161.1"/>
    </source>
</evidence>
<dbReference type="PANTHER" id="PTHR19378">
    <property type="entry name" value="GOLGIN- RELATED"/>
    <property type="match status" value="1"/>
</dbReference>
<evidence type="ECO:0000256" key="7">
    <source>
        <dbReference type="ARBA" id="ARBA00023054"/>
    </source>
</evidence>
<dbReference type="STRING" id="44316.ENSEGOP00005001844"/>
<proteinExistence type="inferred from homology"/>
<dbReference type="GO" id="GO:0005874">
    <property type="term" value="C:microtubule"/>
    <property type="evidence" value="ECO:0007669"/>
    <property type="project" value="UniProtKB-KW"/>
</dbReference>
<dbReference type="GO" id="GO:0005815">
    <property type="term" value="C:microtubule organizing center"/>
    <property type="evidence" value="ECO:0007669"/>
    <property type="project" value="TreeGrafter"/>
</dbReference>
<dbReference type="AlphaFoldDB" id="A0A3L8SUK6"/>
<evidence type="ECO:0000256" key="10">
    <source>
        <dbReference type="SAM" id="Coils"/>
    </source>
</evidence>
<dbReference type="Pfam" id="PF14932">
    <property type="entry name" value="HAUS-augmin3"/>
    <property type="match status" value="1"/>
</dbReference>
<dbReference type="Proteomes" id="UP000276834">
    <property type="component" value="Unassembled WGS sequence"/>
</dbReference>
<feature type="non-terminal residue" evidence="13">
    <location>
        <position position="1"/>
    </location>
</feature>
<dbReference type="OrthoDB" id="2159690at2759"/>
<dbReference type="PRINTS" id="PR02089">
    <property type="entry name" value="HAUSAUGMINL3"/>
</dbReference>
<evidence type="ECO:0000256" key="8">
    <source>
        <dbReference type="ARBA" id="ARBA00023212"/>
    </source>
</evidence>
<feature type="coiled-coil region" evidence="10">
    <location>
        <begin position="399"/>
        <end position="443"/>
    </location>
</feature>
<keyword evidence="3" id="KW-0963">Cytoplasm</keyword>
<comment type="similarity">
    <text evidence="2">Belongs to the HAUS3 family.</text>
</comment>
<reference evidence="13 14" key="1">
    <citation type="journal article" date="2018" name="Proc. R. Soc. B">
        <title>A non-coding region near Follistatin controls head colour polymorphism in the Gouldian finch.</title>
        <authorList>
            <person name="Toomey M.B."/>
            <person name="Marques C.I."/>
            <person name="Andrade P."/>
            <person name="Araujo P.M."/>
            <person name="Sabatino S."/>
            <person name="Gazda M.A."/>
            <person name="Afonso S."/>
            <person name="Lopes R.J."/>
            <person name="Corbo J.C."/>
            <person name="Carneiro M."/>
        </authorList>
    </citation>
    <scope>NUCLEOTIDE SEQUENCE [LARGE SCALE GENOMIC DNA]</scope>
    <source>
        <strain evidence="13">Red01</strain>
        <tissue evidence="13">Muscle</tissue>
    </source>
</reference>
<evidence type="ECO:0000256" key="1">
    <source>
        <dbReference type="ARBA" id="ARBA00004186"/>
    </source>
</evidence>
<feature type="region of interest" description="Disordered" evidence="11">
    <location>
        <begin position="1"/>
        <end position="31"/>
    </location>
</feature>
<evidence type="ECO:0000256" key="4">
    <source>
        <dbReference type="ARBA" id="ARBA00022618"/>
    </source>
</evidence>
<evidence type="ECO:0000256" key="2">
    <source>
        <dbReference type="ARBA" id="ARBA00009645"/>
    </source>
</evidence>
<dbReference type="PANTHER" id="PTHR19378:SF3">
    <property type="entry name" value="HAUS AUGMIN LIKE COMPLEX SUBUNIT 3"/>
    <property type="match status" value="1"/>
</dbReference>
<gene>
    <name evidence="13" type="ORF">DV515_00002999</name>
</gene>